<evidence type="ECO:0000313" key="3">
    <source>
        <dbReference type="EMBL" id="WRT69744.1"/>
    </source>
</evidence>
<dbReference type="RefSeq" id="XP_062794483.1">
    <property type="nucleotide sequence ID" value="XM_062938432.1"/>
</dbReference>
<dbReference type="GeneID" id="87958865"/>
<keyword evidence="1" id="KW-0175">Coiled coil</keyword>
<keyword evidence="4" id="KW-1185">Reference proteome</keyword>
<evidence type="ECO:0000256" key="1">
    <source>
        <dbReference type="SAM" id="Coils"/>
    </source>
</evidence>
<sequence length="468" mass="50794">MEDDFEDLLRDTEDVEFESPEKPSTAKLPQIILNIDERSIPSANELRLGKKVFDLEKERDDLLAEISSLKKVVSLSSHPTIPIPISDPTTTKTITATTTTTSIANPFSTSSPAVSKTNTNSNEPIEIPQALIPILSLLRNHIEKLTRDNQSLRYTFLGPNPPSKGSIKTTQTPQISTPLPIPVPSNVPTPSIGVGSTNPSSNSAASSSKFTLDIDMASKIQSPGLMSAPTAQMSGAGSTGQTNQSSGPIPANTVNDEKGLPIQLQQQQVDLEKVLDRVKELIKENEELGEMVLEAGKRDEENWEQTLEESRNVITSLDSDLSHHLNVVQSLRKELSTYKSHFGSIPTPSSSASLSASASSTTLSINPPSKHPHAASSTSSTPTRHSGPRDDRHRNDRSRHDRDRDRESDRQSDGGRRFDNPSAGPRHGSGRRDERPPASNGTTRQQGSASGSGERGGKGDDRAYKRRR</sequence>
<feature type="region of interest" description="Disordered" evidence="2">
    <location>
        <begin position="225"/>
        <end position="256"/>
    </location>
</feature>
<evidence type="ECO:0000313" key="4">
    <source>
        <dbReference type="Proteomes" id="UP001329825"/>
    </source>
</evidence>
<gene>
    <name evidence="3" type="ORF">IL334_006735</name>
</gene>
<protein>
    <submittedName>
        <fullName evidence="3">Uncharacterized protein</fullName>
    </submittedName>
</protein>
<feature type="compositionally biased region" description="Basic and acidic residues" evidence="2">
    <location>
        <begin position="455"/>
        <end position="468"/>
    </location>
</feature>
<reference evidence="3 4" key="1">
    <citation type="submission" date="2024-01" db="EMBL/GenBank/DDBJ databases">
        <title>Comparative genomics of Cryptococcus and Kwoniella reveals pathogenesis evolution and contrasting modes of karyotype evolution via chromosome fusion or intercentromeric recombination.</title>
        <authorList>
            <person name="Coelho M.A."/>
            <person name="David-Palma M."/>
            <person name="Shea T."/>
            <person name="Bowers K."/>
            <person name="McGinley-Smith S."/>
            <person name="Mohammad A.W."/>
            <person name="Gnirke A."/>
            <person name="Yurkov A.M."/>
            <person name="Nowrousian M."/>
            <person name="Sun S."/>
            <person name="Cuomo C.A."/>
            <person name="Heitman J."/>
        </authorList>
    </citation>
    <scope>NUCLEOTIDE SEQUENCE [LARGE SCALE GENOMIC DNA]</scope>
    <source>
        <strain evidence="3">CBS 11374</strain>
    </source>
</reference>
<evidence type="ECO:0000256" key="2">
    <source>
        <dbReference type="SAM" id="MobiDB-lite"/>
    </source>
</evidence>
<feature type="compositionally biased region" description="Polar residues" evidence="2">
    <location>
        <begin position="229"/>
        <end position="247"/>
    </location>
</feature>
<feature type="compositionally biased region" description="Basic and acidic residues" evidence="2">
    <location>
        <begin position="387"/>
        <end position="419"/>
    </location>
</feature>
<feature type="coiled-coil region" evidence="1">
    <location>
        <begin position="264"/>
        <end position="291"/>
    </location>
</feature>
<feature type="compositionally biased region" description="Polar residues" evidence="2">
    <location>
        <begin position="166"/>
        <end position="177"/>
    </location>
</feature>
<name>A0ABZ1D6S3_9TREE</name>
<feature type="compositionally biased region" description="Low complexity" evidence="2">
    <location>
        <begin position="344"/>
        <end position="385"/>
    </location>
</feature>
<proteinExistence type="predicted"/>
<feature type="region of interest" description="Disordered" evidence="2">
    <location>
        <begin position="1"/>
        <end position="26"/>
    </location>
</feature>
<organism evidence="3 4">
    <name type="scientific">Kwoniella shivajii</name>
    <dbReference type="NCBI Taxonomy" id="564305"/>
    <lineage>
        <taxon>Eukaryota</taxon>
        <taxon>Fungi</taxon>
        <taxon>Dikarya</taxon>
        <taxon>Basidiomycota</taxon>
        <taxon>Agaricomycotina</taxon>
        <taxon>Tremellomycetes</taxon>
        <taxon>Tremellales</taxon>
        <taxon>Cryptococcaceae</taxon>
        <taxon>Kwoniella</taxon>
    </lineage>
</organism>
<feature type="region of interest" description="Disordered" evidence="2">
    <location>
        <begin position="342"/>
        <end position="468"/>
    </location>
</feature>
<dbReference type="EMBL" id="CP141889">
    <property type="protein sequence ID" value="WRT69744.1"/>
    <property type="molecule type" value="Genomic_DNA"/>
</dbReference>
<feature type="region of interest" description="Disordered" evidence="2">
    <location>
        <begin position="153"/>
        <end position="207"/>
    </location>
</feature>
<dbReference type="Proteomes" id="UP001329825">
    <property type="component" value="Chromosome 9"/>
</dbReference>
<accession>A0ABZ1D6S3</accession>
<feature type="compositionally biased region" description="Polar residues" evidence="2">
    <location>
        <begin position="439"/>
        <end position="451"/>
    </location>
</feature>
<feature type="compositionally biased region" description="Low complexity" evidence="2">
    <location>
        <begin position="196"/>
        <end position="207"/>
    </location>
</feature>